<protein>
    <recommendedName>
        <fullName evidence="3">Integrase catalytic domain-containing protein</fullName>
    </recommendedName>
</protein>
<evidence type="ECO:0000313" key="2">
    <source>
        <dbReference type="Proteomes" id="UP000765509"/>
    </source>
</evidence>
<gene>
    <name evidence="1" type="ORF">O181_019787</name>
</gene>
<dbReference type="InterPro" id="IPR036397">
    <property type="entry name" value="RNaseH_sf"/>
</dbReference>
<dbReference type="Proteomes" id="UP000765509">
    <property type="component" value="Unassembled WGS sequence"/>
</dbReference>
<keyword evidence="2" id="KW-1185">Reference proteome</keyword>
<evidence type="ECO:0000313" key="1">
    <source>
        <dbReference type="EMBL" id="MBW0480072.1"/>
    </source>
</evidence>
<organism evidence="1 2">
    <name type="scientific">Austropuccinia psidii MF-1</name>
    <dbReference type="NCBI Taxonomy" id="1389203"/>
    <lineage>
        <taxon>Eukaryota</taxon>
        <taxon>Fungi</taxon>
        <taxon>Dikarya</taxon>
        <taxon>Basidiomycota</taxon>
        <taxon>Pucciniomycotina</taxon>
        <taxon>Pucciniomycetes</taxon>
        <taxon>Pucciniales</taxon>
        <taxon>Sphaerophragmiaceae</taxon>
        <taxon>Austropuccinia</taxon>
    </lineage>
</organism>
<dbReference type="AlphaFoldDB" id="A0A9Q3GUR7"/>
<name>A0A9Q3GUR7_9BASI</name>
<sequence length="230" mass="26957">MIKEDYTLYDRAKYTCVMTLTDRTLISTILHECHDSDVSGHLKEDRTLERVKALPPGGDRSFNEFLVLLDRYRKPTMFLPFHKDDMAIGTAKMTWNRHSQTHGLAEIIIQTLEDLIRRFCAYGLELKDPNDFTHDWCTLIPALELAYKKPIHSSTGKAQAMLEEDFNPRLSYETLKNDSLVIHPTAISLEIMVDKARNHENRCMQDSFKYAKQRWDKSHKPTDFKLETWY</sequence>
<dbReference type="EMBL" id="AVOT02005829">
    <property type="protein sequence ID" value="MBW0480072.1"/>
    <property type="molecule type" value="Genomic_DNA"/>
</dbReference>
<proteinExistence type="predicted"/>
<dbReference type="Gene3D" id="3.30.420.10">
    <property type="entry name" value="Ribonuclease H-like superfamily/Ribonuclease H"/>
    <property type="match status" value="1"/>
</dbReference>
<dbReference type="GO" id="GO:0003676">
    <property type="term" value="F:nucleic acid binding"/>
    <property type="evidence" value="ECO:0007669"/>
    <property type="project" value="InterPro"/>
</dbReference>
<evidence type="ECO:0008006" key="3">
    <source>
        <dbReference type="Google" id="ProtNLM"/>
    </source>
</evidence>
<accession>A0A9Q3GUR7</accession>
<reference evidence="1" key="1">
    <citation type="submission" date="2021-03" db="EMBL/GenBank/DDBJ databases">
        <title>Draft genome sequence of rust myrtle Austropuccinia psidii MF-1, a brazilian biotype.</title>
        <authorList>
            <person name="Quecine M.C."/>
            <person name="Pachon D.M.R."/>
            <person name="Bonatelli M.L."/>
            <person name="Correr F.H."/>
            <person name="Franceschini L.M."/>
            <person name="Leite T.F."/>
            <person name="Margarido G.R.A."/>
            <person name="Almeida C.A."/>
            <person name="Ferrarezi J.A."/>
            <person name="Labate C.A."/>
        </authorList>
    </citation>
    <scope>NUCLEOTIDE SEQUENCE</scope>
    <source>
        <strain evidence="1">MF-1</strain>
    </source>
</reference>
<comment type="caution">
    <text evidence="1">The sequence shown here is derived from an EMBL/GenBank/DDBJ whole genome shotgun (WGS) entry which is preliminary data.</text>
</comment>